<dbReference type="GO" id="GO:0006508">
    <property type="term" value="P:proteolysis"/>
    <property type="evidence" value="ECO:0007669"/>
    <property type="project" value="InterPro"/>
</dbReference>
<accession>K0RXH5</accession>
<dbReference type="SUPFAM" id="SSF53474">
    <property type="entry name" value="alpha/beta-Hydrolases"/>
    <property type="match status" value="1"/>
</dbReference>
<comment type="similarity">
    <text evidence="1">Belongs to the peptidase S10 family.</text>
</comment>
<sequence length="204" mass="22071">MAVDPSIANGHRLSMAERPPGLQGMSSMVTLSSGQLVTERANGAATSAWEAVGPSTDVESESTSRDSLAGKRSEGLTQTDRTNFLGFSSAGTFKSTMPYLEEVLSSNIPVLLYAGDYNYICNYLGVLAVARALDWEHAADFNSAEDHDWEDGRGKARSADKLSFLRTIFTGRQEVRTLFPLNLLTFTSRAGHMVPTDQPASSLK</sequence>
<dbReference type="InterPro" id="IPR001563">
    <property type="entry name" value="Peptidase_S10"/>
</dbReference>
<name>K0RXH5_THAOC</name>
<dbReference type="GO" id="GO:0004185">
    <property type="term" value="F:serine-type carboxypeptidase activity"/>
    <property type="evidence" value="ECO:0007669"/>
    <property type="project" value="InterPro"/>
</dbReference>
<evidence type="ECO:0000256" key="1">
    <source>
        <dbReference type="ARBA" id="ARBA00009431"/>
    </source>
</evidence>
<evidence type="ECO:0000256" key="2">
    <source>
        <dbReference type="SAM" id="MobiDB-lite"/>
    </source>
</evidence>
<gene>
    <name evidence="3" type="ORF">THAOC_21370</name>
</gene>
<evidence type="ECO:0000313" key="4">
    <source>
        <dbReference type="Proteomes" id="UP000266841"/>
    </source>
</evidence>
<protein>
    <submittedName>
        <fullName evidence="3">Uncharacterized protein</fullName>
    </submittedName>
</protein>
<dbReference type="Pfam" id="PF00450">
    <property type="entry name" value="Peptidase_S10"/>
    <property type="match status" value="1"/>
</dbReference>
<dbReference type="AlphaFoldDB" id="K0RXH5"/>
<proteinExistence type="inferred from homology"/>
<organism evidence="3 4">
    <name type="scientific">Thalassiosira oceanica</name>
    <name type="common">Marine diatom</name>
    <dbReference type="NCBI Taxonomy" id="159749"/>
    <lineage>
        <taxon>Eukaryota</taxon>
        <taxon>Sar</taxon>
        <taxon>Stramenopiles</taxon>
        <taxon>Ochrophyta</taxon>
        <taxon>Bacillariophyta</taxon>
        <taxon>Coscinodiscophyceae</taxon>
        <taxon>Thalassiosirophycidae</taxon>
        <taxon>Thalassiosirales</taxon>
        <taxon>Thalassiosiraceae</taxon>
        <taxon>Thalassiosira</taxon>
    </lineage>
</organism>
<feature type="compositionally biased region" description="Basic and acidic residues" evidence="2">
    <location>
        <begin position="62"/>
        <end position="74"/>
    </location>
</feature>
<dbReference type="OrthoDB" id="443318at2759"/>
<evidence type="ECO:0000313" key="3">
    <source>
        <dbReference type="EMBL" id="EJK58498.1"/>
    </source>
</evidence>
<dbReference type="eggNOG" id="KOG1282">
    <property type="taxonomic scope" value="Eukaryota"/>
</dbReference>
<feature type="region of interest" description="Disordered" evidence="2">
    <location>
        <begin position="1"/>
        <end position="27"/>
    </location>
</feature>
<keyword evidence="4" id="KW-1185">Reference proteome</keyword>
<reference evidence="3 4" key="1">
    <citation type="journal article" date="2012" name="Genome Biol.">
        <title>Genome and low-iron response of an oceanic diatom adapted to chronic iron limitation.</title>
        <authorList>
            <person name="Lommer M."/>
            <person name="Specht M."/>
            <person name="Roy A.S."/>
            <person name="Kraemer L."/>
            <person name="Andreson R."/>
            <person name="Gutowska M.A."/>
            <person name="Wolf J."/>
            <person name="Bergner S.V."/>
            <person name="Schilhabel M.B."/>
            <person name="Klostermeier U.C."/>
            <person name="Beiko R.G."/>
            <person name="Rosenstiel P."/>
            <person name="Hippler M."/>
            <person name="Laroche J."/>
        </authorList>
    </citation>
    <scope>NUCLEOTIDE SEQUENCE [LARGE SCALE GENOMIC DNA]</scope>
    <source>
        <strain evidence="3 4">CCMP1005</strain>
    </source>
</reference>
<feature type="region of interest" description="Disordered" evidence="2">
    <location>
        <begin position="45"/>
        <end position="75"/>
    </location>
</feature>
<comment type="caution">
    <text evidence="3">The sequence shown here is derived from an EMBL/GenBank/DDBJ whole genome shotgun (WGS) entry which is preliminary data.</text>
</comment>
<dbReference type="InterPro" id="IPR029058">
    <property type="entry name" value="AB_hydrolase_fold"/>
</dbReference>
<dbReference type="Proteomes" id="UP000266841">
    <property type="component" value="Unassembled WGS sequence"/>
</dbReference>
<dbReference type="Gene3D" id="3.40.50.1820">
    <property type="entry name" value="alpha/beta hydrolase"/>
    <property type="match status" value="1"/>
</dbReference>
<dbReference type="EMBL" id="AGNL01025051">
    <property type="protein sequence ID" value="EJK58498.1"/>
    <property type="molecule type" value="Genomic_DNA"/>
</dbReference>